<dbReference type="Proteomes" id="UP000439903">
    <property type="component" value="Unassembled WGS sequence"/>
</dbReference>
<dbReference type="GO" id="GO:0008233">
    <property type="term" value="F:peptidase activity"/>
    <property type="evidence" value="ECO:0007669"/>
    <property type="project" value="UniProtKB-KW"/>
</dbReference>
<gene>
    <name evidence="1" type="ORF">F8M41_020114</name>
</gene>
<reference evidence="1 2" key="1">
    <citation type="journal article" date="2019" name="Environ. Microbiol.">
        <title>At the nexus of three kingdoms: the genome of the mycorrhizal fungus Gigaspora margarita provides insights into plant, endobacterial and fungal interactions.</title>
        <authorList>
            <person name="Venice F."/>
            <person name="Ghignone S."/>
            <person name="Salvioli di Fossalunga A."/>
            <person name="Amselem J."/>
            <person name="Novero M."/>
            <person name="Xianan X."/>
            <person name="Sedzielewska Toro K."/>
            <person name="Morin E."/>
            <person name="Lipzen A."/>
            <person name="Grigoriev I.V."/>
            <person name="Henrissat B."/>
            <person name="Martin F.M."/>
            <person name="Bonfante P."/>
        </authorList>
    </citation>
    <scope>NUCLEOTIDE SEQUENCE [LARGE SCALE GENOMIC DNA]</scope>
    <source>
        <strain evidence="1 2">BEG34</strain>
    </source>
</reference>
<name>A0A8H4EJZ5_GIGMA</name>
<dbReference type="SUPFAM" id="SSF50494">
    <property type="entry name" value="Trypsin-like serine proteases"/>
    <property type="match status" value="1"/>
</dbReference>
<keyword evidence="1" id="KW-0378">Hydrolase</keyword>
<evidence type="ECO:0000313" key="1">
    <source>
        <dbReference type="EMBL" id="KAF0501149.1"/>
    </source>
</evidence>
<comment type="caution">
    <text evidence="1">The sequence shown here is derived from an EMBL/GenBank/DDBJ whole genome shotgun (WGS) entry which is preliminary data.</text>
</comment>
<dbReference type="InterPro" id="IPR043504">
    <property type="entry name" value="Peptidase_S1_PA_chymotrypsin"/>
</dbReference>
<keyword evidence="2" id="KW-1185">Reference proteome</keyword>
<sequence>MNADRTLIQHLDELYFANTYLNIQNNTLTVYTVDMSKVPEILSIPEVKRYESFLDFRKVNNSLSYLKSSFNEITKLAKQNNPEGIFVSINSKFNNIIIIVETIRRNSSQEEVLGEYIRTVSQYNPEVIFLNSSRSLNSLTSLHNKRGSNPSRITETLFCGQVIHNDFDDTVCSAGFFAKNSSHTFLVTTGHCNYDFKVSKSKKKFSTLYTTRPRLIGKIGIFFGISYDIALIDIKRMSKHIRPSSGVFFENSPNNLELFINNNGTPVSTHGAHLCKAGFRTSVTCGYTESFNGFYMFTDSHFLEDLIFVSNMETLHGDSGGPSFAFTDTNIVTINGILSGTIKRKTPVSPFSYTV</sequence>
<dbReference type="Gene3D" id="2.40.10.10">
    <property type="entry name" value="Trypsin-like serine proteases"/>
    <property type="match status" value="2"/>
</dbReference>
<accession>A0A8H4EJZ5</accession>
<organism evidence="1 2">
    <name type="scientific">Gigaspora margarita</name>
    <dbReference type="NCBI Taxonomy" id="4874"/>
    <lineage>
        <taxon>Eukaryota</taxon>
        <taxon>Fungi</taxon>
        <taxon>Fungi incertae sedis</taxon>
        <taxon>Mucoromycota</taxon>
        <taxon>Glomeromycotina</taxon>
        <taxon>Glomeromycetes</taxon>
        <taxon>Diversisporales</taxon>
        <taxon>Gigasporaceae</taxon>
        <taxon>Gigaspora</taxon>
    </lineage>
</organism>
<dbReference type="EMBL" id="WTPW01000543">
    <property type="protein sequence ID" value="KAF0501149.1"/>
    <property type="molecule type" value="Genomic_DNA"/>
</dbReference>
<dbReference type="OrthoDB" id="2370825at2759"/>
<evidence type="ECO:0000313" key="2">
    <source>
        <dbReference type="Proteomes" id="UP000439903"/>
    </source>
</evidence>
<keyword evidence="1" id="KW-0645">Protease</keyword>
<dbReference type="AlphaFoldDB" id="A0A8H4EJZ5"/>
<dbReference type="GO" id="GO:0006508">
    <property type="term" value="P:proteolysis"/>
    <property type="evidence" value="ECO:0007669"/>
    <property type="project" value="UniProtKB-KW"/>
</dbReference>
<protein>
    <submittedName>
        <fullName evidence="1">Protease</fullName>
    </submittedName>
</protein>
<dbReference type="InterPro" id="IPR009003">
    <property type="entry name" value="Peptidase_S1_PA"/>
</dbReference>
<proteinExistence type="predicted"/>